<evidence type="ECO:0000256" key="1">
    <source>
        <dbReference type="ARBA" id="ARBA00023002"/>
    </source>
</evidence>
<keyword evidence="6" id="KW-1185">Reference proteome</keyword>
<dbReference type="Gene3D" id="3.40.605.10">
    <property type="entry name" value="Aldehyde Dehydrogenase, Chain A, domain 1"/>
    <property type="match status" value="1"/>
</dbReference>
<dbReference type="InterPro" id="IPR016160">
    <property type="entry name" value="Ald_DH_CS_CYS"/>
</dbReference>
<dbReference type="InterPro" id="IPR016161">
    <property type="entry name" value="Ald_DH/histidinol_DH"/>
</dbReference>
<accession>A0ABR1G9D8</accession>
<dbReference type="Gene3D" id="3.40.309.10">
    <property type="entry name" value="Aldehyde Dehydrogenase, Chain A, domain 2"/>
    <property type="match status" value="1"/>
</dbReference>
<reference evidence="5 6" key="1">
    <citation type="submission" date="2024-03" db="EMBL/GenBank/DDBJ databases">
        <title>Aureococcus anophagefferens CCMP1851 and Kratosvirus quantuckense: Draft genome of a second virus-susceptible host strain in the model system.</title>
        <authorList>
            <person name="Chase E."/>
            <person name="Truchon A.R."/>
            <person name="Schepens W."/>
            <person name="Wilhelm S.W."/>
        </authorList>
    </citation>
    <scope>NUCLEOTIDE SEQUENCE [LARGE SCALE GENOMIC DNA]</scope>
    <source>
        <strain evidence="5 6">CCMP1851</strain>
    </source>
</reference>
<comment type="caution">
    <text evidence="5">The sequence shown here is derived from an EMBL/GenBank/DDBJ whole genome shotgun (WGS) entry which is preliminary data.</text>
</comment>
<evidence type="ECO:0000313" key="5">
    <source>
        <dbReference type="EMBL" id="KAK7249915.1"/>
    </source>
</evidence>
<dbReference type="InterPro" id="IPR015590">
    <property type="entry name" value="Aldehyde_DH_dom"/>
</dbReference>
<dbReference type="PROSITE" id="PS00070">
    <property type="entry name" value="ALDEHYDE_DEHYDR_CYS"/>
    <property type="match status" value="1"/>
</dbReference>
<evidence type="ECO:0000256" key="2">
    <source>
        <dbReference type="ARBA" id="ARBA00024226"/>
    </source>
</evidence>
<evidence type="ECO:0000259" key="4">
    <source>
        <dbReference type="Pfam" id="PF00171"/>
    </source>
</evidence>
<feature type="domain" description="Aldehyde dehydrogenase" evidence="4">
    <location>
        <begin position="2"/>
        <end position="324"/>
    </location>
</feature>
<organism evidence="5 6">
    <name type="scientific">Aureococcus anophagefferens</name>
    <name type="common">Harmful bloom alga</name>
    <dbReference type="NCBI Taxonomy" id="44056"/>
    <lineage>
        <taxon>Eukaryota</taxon>
        <taxon>Sar</taxon>
        <taxon>Stramenopiles</taxon>
        <taxon>Ochrophyta</taxon>
        <taxon>Pelagophyceae</taxon>
        <taxon>Pelagomonadales</taxon>
        <taxon>Pelagomonadaceae</taxon>
        <taxon>Aureococcus</taxon>
    </lineage>
</organism>
<keyword evidence="1" id="KW-0560">Oxidoreductase</keyword>
<proteinExistence type="predicted"/>
<sequence length="338" mass="34772">MQAVLKVAPAVAAGCPLVLKPSPLASLTCVKFFAELLGPCAPRAAVNLLTGGPPSTPAARATEALTRDPRVALASFTGSGTGGRAVLEASAANLRPTSLELGGKGALLVLDDADVDAAADFAALGILQCSGQVCSATSRLLVHESLEEALLEKLLAKVDAVVVGDPLDEASTMGPVVSEAQRAKIEDAVAAALSTGGAELVSKPVDVDERGYYVAPAVLRNPRDDAPAWTEEIFGPVLCVRPFRDDAEAVAAANASPYGLAHAVFTADRRRGDAAAAGLDAGVVWVNNNQLLWPSTPFGGAKRSGFGWEGGEAGLEEYQQRKTVISAPHGWHMGCYPG</sequence>
<dbReference type="PANTHER" id="PTHR42804:SF1">
    <property type="entry name" value="ALDEHYDE DEHYDROGENASE-RELATED"/>
    <property type="match status" value="1"/>
</dbReference>
<dbReference type="Proteomes" id="UP001363151">
    <property type="component" value="Unassembled WGS sequence"/>
</dbReference>
<comment type="catalytic activity">
    <reaction evidence="3">
        <text>an aldehyde + NAD(+) + H2O = a carboxylate + NADH + 2 H(+)</text>
        <dbReference type="Rhea" id="RHEA:16185"/>
        <dbReference type="ChEBI" id="CHEBI:15377"/>
        <dbReference type="ChEBI" id="CHEBI:15378"/>
        <dbReference type="ChEBI" id="CHEBI:17478"/>
        <dbReference type="ChEBI" id="CHEBI:29067"/>
        <dbReference type="ChEBI" id="CHEBI:57540"/>
        <dbReference type="ChEBI" id="CHEBI:57945"/>
        <dbReference type="EC" id="1.2.1.3"/>
    </reaction>
</comment>
<dbReference type="EC" id="1.2.1.3" evidence="2"/>
<name>A0ABR1G9D8_AURAN</name>
<dbReference type="InterPro" id="IPR016162">
    <property type="entry name" value="Ald_DH_N"/>
</dbReference>
<dbReference type="SUPFAM" id="SSF53720">
    <property type="entry name" value="ALDH-like"/>
    <property type="match status" value="1"/>
</dbReference>
<dbReference type="InterPro" id="IPR016163">
    <property type="entry name" value="Ald_DH_C"/>
</dbReference>
<dbReference type="Pfam" id="PF00171">
    <property type="entry name" value="Aldedh"/>
    <property type="match status" value="1"/>
</dbReference>
<evidence type="ECO:0000256" key="3">
    <source>
        <dbReference type="ARBA" id="ARBA00049194"/>
    </source>
</evidence>
<evidence type="ECO:0000313" key="6">
    <source>
        <dbReference type="Proteomes" id="UP001363151"/>
    </source>
</evidence>
<dbReference type="EMBL" id="JBBJCI010000039">
    <property type="protein sequence ID" value="KAK7249915.1"/>
    <property type="molecule type" value="Genomic_DNA"/>
</dbReference>
<protein>
    <recommendedName>
        <fullName evidence="2">aldehyde dehydrogenase (NAD(+))</fullName>
        <ecNumber evidence="2">1.2.1.3</ecNumber>
    </recommendedName>
</protein>
<dbReference type="PANTHER" id="PTHR42804">
    <property type="entry name" value="ALDEHYDE DEHYDROGENASE"/>
    <property type="match status" value="1"/>
</dbReference>
<gene>
    <name evidence="5" type="primary">AMADH2</name>
    <name evidence="5" type="ORF">SO694_00005437</name>
</gene>